<accession>A0A516GZP9</accession>
<dbReference type="KEGG" id="fer:FNB15_06870"/>
<evidence type="ECO:0000259" key="4">
    <source>
        <dbReference type="SMART" id="SM00559"/>
    </source>
</evidence>
<feature type="region of interest" description="Disordered" evidence="3">
    <location>
        <begin position="262"/>
        <end position="316"/>
    </location>
</feature>
<dbReference type="Gene3D" id="2.40.290.10">
    <property type="match status" value="1"/>
</dbReference>
<dbReference type="OrthoDB" id="9780854at2"/>
<evidence type="ECO:0000256" key="3">
    <source>
        <dbReference type="SAM" id="MobiDB-lite"/>
    </source>
</evidence>
<comment type="similarity">
    <text evidence="2">Belongs to the prokaryotic Ku family.</text>
</comment>
<dbReference type="SUPFAM" id="SSF100939">
    <property type="entry name" value="SPOC domain-like"/>
    <property type="match status" value="1"/>
</dbReference>
<comment type="subunit">
    <text evidence="2">Homodimer. Interacts with LigD.</text>
</comment>
<dbReference type="Proteomes" id="UP000317496">
    <property type="component" value="Chromosome"/>
</dbReference>
<protein>
    <recommendedName>
        <fullName evidence="2">Non-homologous end joining protein Ku</fullName>
    </recommendedName>
</protein>
<dbReference type="PIRSF" id="PIRSF006493">
    <property type="entry name" value="Prok_Ku"/>
    <property type="match status" value="1"/>
</dbReference>
<dbReference type="GO" id="GO:0006310">
    <property type="term" value="P:DNA recombination"/>
    <property type="evidence" value="ECO:0007669"/>
    <property type="project" value="UniProtKB-KW"/>
</dbReference>
<feature type="compositionally biased region" description="Basic residues" evidence="3">
    <location>
        <begin position="292"/>
        <end position="316"/>
    </location>
</feature>
<keyword evidence="2" id="KW-0227">DNA damage</keyword>
<keyword evidence="6" id="KW-1185">Reference proteome</keyword>
<dbReference type="NCBIfam" id="TIGR02772">
    <property type="entry name" value="Ku_bact"/>
    <property type="match status" value="1"/>
</dbReference>
<evidence type="ECO:0000256" key="1">
    <source>
        <dbReference type="ARBA" id="ARBA00023125"/>
    </source>
</evidence>
<evidence type="ECO:0000313" key="6">
    <source>
        <dbReference type="Proteomes" id="UP000317496"/>
    </source>
</evidence>
<dbReference type="Pfam" id="PF02735">
    <property type="entry name" value="Ku"/>
    <property type="match status" value="1"/>
</dbReference>
<proteinExistence type="inferred from homology"/>
<dbReference type="InterPro" id="IPR016194">
    <property type="entry name" value="SPOC-like_C_dom_sf"/>
</dbReference>
<dbReference type="InterPro" id="IPR009187">
    <property type="entry name" value="Prok_Ku"/>
</dbReference>
<name>A0A516GZP9_9PROT</name>
<organism evidence="5 6">
    <name type="scientific">Ferrovibrio terrae</name>
    <dbReference type="NCBI Taxonomy" id="2594003"/>
    <lineage>
        <taxon>Bacteria</taxon>
        <taxon>Pseudomonadati</taxon>
        <taxon>Pseudomonadota</taxon>
        <taxon>Alphaproteobacteria</taxon>
        <taxon>Rhodospirillales</taxon>
        <taxon>Rhodospirillaceae</taxon>
        <taxon>Ferrovibrio</taxon>
    </lineage>
</organism>
<dbReference type="PANTHER" id="PTHR41251:SF1">
    <property type="entry name" value="NON-HOMOLOGOUS END JOINING PROTEIN KU"/>
    <property type="match status" value="1"/>
</dbReference>
<dbReference type="InterPro" id="IPR006164">
    <property type="entry name" value="DNA_bd_Ku70/Ku80"/>
</dbReference>
<dbReference type="PANTHER" id="PTHR41251">
    <property type="entry name" value="NON-HOMOLOGOUS END JOINING PROTEIN KU"/>
    <property type="match status" value="1"/>
</dbReference>
<dbReference type="RefSeq" id="WP_144067992.1">
    <property type="nucleotide sequence ID" value="NZ_CP041636.1"/>
</dbReference>
<comment type="function">
    <text evidence="2">With LigD forms a non-homologous end joining (NHEJ) DNA repair enzyme, which repairs dsDNA breaks with reduced fidelity. Binds linear dsDNA with 5'- and 3'- overhangs but not closed circular dsDNA nor ssDNA. Recruits and stimulates the ligase activity of LigD.</text>
</comment>
<keyword evidence="1 2" id="KW-0238">DNA-binding</keyword>
<gene>
    <name evidence="2" type="primary">ku</name>
    <name evidence="5" type="ORF">FNB15_06870</name>
</gene>
<dbReference type="AlphaFoldDB" id="A0A516GZP9"/>
<dbReference type="EMBL" id="CP041636">
    <property type="protein sequence ID" value="QDO97011.1"/>
    <property type="molecule type" value="Genomic_DNA"/>
</dbReference>
<evidence type="ECO:0000313" key="5">
    <source>
        <dbReference type="EMBL" id="QDO97011.1"/>
    </source>
</evidence>
<dbReference type="GO" id="GO:0006303">
    <property type="term" value="P:double-strand break repair via nonhomologous end joining"/>
    <property type="evidence" value="ECO:0007669"/>
    <property type="project" value="UniProtKB-UniRule"/>
</dbReference>
<keyword evidence="2" id="KW-0234">DNA repair</keyword>
<keyword evidence="2" id="KW-0233">DNA recombination</keyword>
<dbReference type="GO" id="GO:0003690">
    <property type="term" value="F:double-stranded DNA binding"/>
    <property type="evidence" value="ECO:0007669"/>
    <property type="project" value="UniProtKB-UniRule"/>
</dbReference>
<dbReference type="SMART" id="SM00559">
    <property type="entry name" value="Ku78"/>
    <property type="match status" value="1"/>
</dbReference>
<evidence type="ECO:0000256" key="2">
    <source>
        <dbReference type="HAMAP-Rule" id="MF_01875"/>
    </source>
</evidence>
<sequence>MARRKARKKKTLPARPLWRGHLKLSLVSCPVALFNAISESEDIHLHFLNPDTGNRIRYQSIDAETEDVVERADLVKGYEFQKDRYVTLTNDELDDLKIESSSVMTIEQCVEDGEIDPRYFERAYYLIPDGDAGEDAFAVIRDALQKSGFYAITRAVIARKERVIALKPCQKGFMGWALREASDIRDTDTFFDDIEAGRASRDEVSIALKLVNQKKGRFDPDKFDDRYEKRLRQLIDAKLEGVELEPEEIEEEPKVINLMDALKKSLSQGKGGRRGPSNDNEGARKSASVHKLTPRKKTAKKKTAGKKKTAKARKRA</sequence>
<reference evidence="5 6" key="1">
    <citation type="submission" date="2019-07" db="EMBL/GenBank/DDBJ databases">
        <title>Genome sequencing for Ferrovibrio sp. K5.</title>
        <authorList>
            <person name="Park S.-J."/>
        </authorList>
    </citation>
    <scope>NUCLEOTIDE SEQUENCE [LARGE SCALE GENOMIC DNA]</scope>
    <source>
        <strain evidence="5 6">K5</strain>
    </source>
</reference>
<feature type="domain" description="Ku" evidence="4">
    <location>
        <begin position="66"/>
        <end position="196"/>
    </location>
</feature>
<dbReference type="HAMAP" id="MF_01875">
    <property type="entry name" value="Prokaryotic_Ku"/>
    <property type="match status" value="1"/>
</dbReference>